<evidence type="ECO:0000313" key="2">
    <source>
        <dbReference type="EMBL" id="NGN63025.1"/>
    </source>
</evidence>
<protein>
    <submittedName>
        <fullName evidence="2">TIM barrel protein</fullName>
    </submittedName>
</protein>
<dbReference type="InterPro" id="IPR050312">
    <property type="entry name" value="IolE/XylAMocC-like"/>
</dbReference>
<dbReference type="Gene3D" id="3.20.20.150">
    <property type="entry name" value="Divalent-metal-dependent TIM barrel enzymes"/>
    <property type="match status" value="1"/>
</dbReference>
<dbReference type="Proteomes" id="UP000481583">
    <property type="component" value="Unassembled WGS sequence"/>
</dbReference>
<dbReference type="InterPro" id="IPR036237">
    <property type="entry name" value="Xyl_isomerase-like_sf"/>
</dbReference>
<name>A0A6G4TSR0_9ACTN</name>
<reference evidence="2 3" key="1">
    <citation type="submission" date="2020-02" db="EMBL/GenBank/DDBJ databases">
        <title>Whole-genome analyses of novel actinobacteria.</title>
        <authorList>
            <person name="Sahin N."/>
        </authorList>
    </citation>
    <scope>NUCLEOTIDE SEQUENCE [LARGE SCALE GENOMIC DNA]</scope>
    <source>
        <strain evidence="2 3">A7024</strain>
    </source>
</reference>
<dbReference type="AlphaFoldDB" id="A0A6G4TSR0"/>
<evidence type="ECO:0000313" key="3">
    <source>
        <dbReference type="Proteomes" id="UP000481583"/>
    </source>
</evidence>
<feature type="domain" description="Xylose isomerase-like TIM barrel" evidence="1">
    <location>
        <begin position="44"/>
        <end position="298"/>
    </location>
</feature>
<sequence length="306" mass="31462">MQITTPGAPAPIARRIAGAPISWGVCEVPGWGHQLAPDVVLRQMRDIGLAATEFGPEGFLPDAPEDKAATLGEYGLRAVGQFVPAVLHDPGHDPLPEVESAMTGLVAAGAATVIVAAATGADGYDDRPELDAAGWDVLLANLDRIAKAAAEAGLTATLHPHVGTMVETAEETRRVLDGSGIGLCLDTGHLLVGGADPVALAAAAPGRIAHVHLKDVRQDFVDRVRSGALTYTRAVADGMYAPLGAGDIDIAAIVGGLEAHGYSGWYVLEQDAVLTAPPGQNGAPDPLDDIRASLEFLHSLARSTPA</sequence>
<dbReference type="PANTHER" id="PTHR12110">
    <property type="entry name" value="HYDROXYPYRUVATE ISOMERASE"/>
    <property type="match status" value="1"/>
</dbReference>
<dbReference type="InterPro" id="IPR013022">
    <property type="entry name" value="Xyl_isomerase-like_TIM-brl"/>
</dbReference>
<comment type="caution">
    <text evidence="2">The sequence shown here is derived from an EMBL/GenBank/DDBJ whole genome shotgun (WGS) entry which is preliminary data.</text>
</comment>
<dbReference type="EMBL" id="JAAKZV010000008">
    <property type="protein sequence ID" value="NGN63025.1"/>
    <property type="molecule type" value="Genomic_DNA"/>
</dbReference>
<dbReference type="Pfam" id="PF01261">
    <property type="entry name" value="AP_endonuc_2"/>
    <property type="match status" value="1"/>
</dbReference>
<evidence type="ECO:0000259" key="1">
    <source>
        <dbReference type="Pfam" id="PF01261"/>
    </source>
</evidence>
<gene>
    <name evidence="2" type="ORF">G5C51_03780</name>
</gene>
<dbReference type="RefSeq" id="WP_165231543.1">
    <property type="nucleotide sequence ID" value="NZ_JAAKZV010000008.1"/>
</dbReference>
<proteinExistence type="predicted"/>
<dbReference type="SUPFAM" id="SSF51658">
    <property type="entry name" value="Xylose isomerase-like"/>
    <property type="match status" value="1"/>
</dbReference>
<dbReference type="PANTHER" id="PTHR12110:SF41">
    <property type="entry name" value="INOSOSE DEHYDRATASE"/>
    <property type="match status" value="1"/>
</dbReference>
<accession>A0A6G4TSR0</accession>
<organism evidence="2 3">
    <name type="scientific">Streptomyces coryli</name>
    <dbReference type="NCBI Taxonomy" id="1128680"/>
    <lineage>
        <taxon>Bacteria</taxon>
        <taxon>Bacillati</taxon>
        <taxon>Actinomycetota</taxon>
        <taxon>Actinomycetes</taxon>
        <taxon>Kitasatosporales</taxon>
        <taxon>Streptomycetaceae</taxon>
        <taxon>Streptomyces</taxon>
    </lineage>
</organism>
<keyword evidence="3" id="KW-1185">Reference proteome</keyword>